<comment type="caution">
    <text evidence="1">The sequence shown here is derived from an EMBL/GenBank/DDBJ whole genome shotgun (WGS) entry which is preliminary data.</text>
</comment>
<dbReference type="Proteomes" id="UP001162992">
    <property type="component" value="Chromosome 18"/>
</dbReference>
<evidence type="ECO:0000313" key="1">
    <source>
        <dbReference type="EMBL" id="KAJ7523477.1"/>
    </source>
</evidence>
<proteinExistence type="predicted"/>
<gene>
    <name evidence="1" type="ORF">O6H91_18G051400</name>
</gene>
<accession>A0ACC2B181</accession>
<evidence type="ECO:0000313" key="2">
    <source>
        <dbReference type="Proteomes" id="UP001162992"/>
    </source>
</evidence>
<organism evidence="1 2">
    <name type="scientific">Diphasiastrum complanatum</name>
    <name type="common">Issler's clubmoss</name>
    <name type="synonym">Lycopodium complanatum</name>
    <dbReference type="NCBI Taxonomy" id="34168"/>
    <lineage>
        <taxon>Eukaryota</taxon>
        <taxon>Viridiplantae</taxon>
        <taxon>Streptophyta</taxon>
        <taxon>Embryophyta</taxon>
        <taxon>Tracheophyta</taxon>
        <taxon>Lycopodiopsida</taxon>
        <taxon>Lycopodiales</taxon>
        <taxon>Lycopodiaceae</taxon>
        <taxon>Lycopodioideae</taxon>
        <taxon>Diphasiastrum</taxon>
    </lineage>
</organism>
<dbReference type="EMBL" id="CM055109">
    <property type="protein sequence ID" value="KAJ7523477.1"/>
    <property type="molecule type" value="Genomic_DNA"/>
</dbReference>
<protein>
    <submittedName>
        <fullName evidence="1">Uncharacterized protein</fullName>
    </submittedName>
</protein>
<name>A0ACC2B181_DIPCM</name>
<keyword evidence="2" id="KW-1185">Reference proteome</keyword>
<reference evidence="2" key="1">
    <citation type="journal article" date="2024" name="Proc. Natl. Acad. Sci. U.S.A.">
        <title>Extraordinary preservation of gene collinearity over three hundred million years revealed in homosporous lycophytes.</title>
        <authorList>
            <person name="Li C."/>
            <person name="Wickell D."/>
            <person name="Kuo L.Y."/>
            <person name="Chen X."/>
            <person name="Nie B."/>
            <person name="Liao X."/>
            <person name="Peng D."/>
            <person name="Ji J."/>
            <person name="Jenkins J."/>
            <person name="Williams M."/>
            <person name="Shu S."/>
            <person name="Plott C."/>
            <person name="Barry K."/>
            <person name="Rajasekar S."/>
            <person name="Grimwood J."/>
            <person name="Han X."/>
            <person name="Sun S."/>
            <person name="Hou Z."/>
            <person name="He W."/>
            <person name="Dai G."/>
            <person name="Sun C."/>
            <person name="Schmutz J."/>
            <person name="Leebens-Mack J.H."/>
            <person name="Li F.W."/>
            <person name="Wang L."/>
        </authorList>
    </citation>
    <scope>NUCLEOTIDE SEQUENCE [LARGE SCALE GENOMIC DNA]</scope>
    <source>
        <strain evidence="2">cv. PW_Plant_1</strain>
    </source>
</reference>
<sequence length="128" mass="14920">MLDCKSVDIPMKQNVKDSNKGDERSFVDITLFRSLIGSLIWLTITRPDVSFSVHKLSQVMQNPIIHHWKMAKRVFRYISSTYDYGLLYKSENLSIVAYSDSDFASDKVDRKSTSAYVILWRKFNILVF</sequence>